<dbReference type="EMBL" id="JABWUV010000002">
    <property type="protein sequence ID" value="KAF6379194.1"/>
    <property type="molecule type" value="Genomic_DNA"/>
</dbReference>
<evidence type="ECO:0000256" key="1">
    <source>
        <dbReference type="SAM" id="MobiDB-lite"/>
    </source>
</evidence>
<gene>
    <name evidence="2" type="ORF">mMyoMyo1_010014</name>
</gene>
<evidence type="ECO:0000313" key="2">
    <source>
        <dbReference type="EMBL" id="KAF6379194.1"/>
    </source>
</evidence>
<dbReference type="AlphaFoldDB" id="A0A7J7ZYF4"/>
<accession>A0A7J7ZYF4</accession>
<name>A0A7J7ZYF4_MYOMY</name>
<evidence type="ECO:0000313" key="3">
    <source>
        <dbReference type="Proteomes" id="UP000527355"/>
    </source>
</evidence>
<comment type="caution">
    <text evidence="2">The sequence shown here is derived from an EMBL/GenBank/DDBJ whole genome shotgun (WGS) entry which is preliminary data.</text>
</comment>
<feature type="region of interest" description="Disordered" evidence="1">
    <location>
        <begin position="1"/>
        <end position="37"/>
    </location>
</feature>
<reference evidence="2 3" key="1">
    <citation type="journal article" date="2020" name="Nature">
        <title>Six reference-quality genomes reveal evolution of bat adaptations.</title>
        <authorList>
            <person name="Jebb D."/>
            <person name="Huang Z."/>
            <person name="Pippel M."/>
            <person name="Hughes G.M."/>
            <person name="Lavrichenko K."/>
            <person name="Devanna P."/>
            <person name="Winkler S."/>
            <person name="Jermiin L.S."/>
            <person name="Skirmuntt E.C."/>
            <person name="Katzourakis A."/>
            <person name="Burkitt-Gray L."/>
            <person name="Ray D.A."/>
            <person name="Sullivan K.A.M."/>
            <person name="Roscito J.G."/>
            <person name="Kirilenko B.M."/>
            <person name="Davalos L.M."/>
            <person name="Corthals A.P."/>
            <person name="Power M.L."/>
            <person name="Jones G."/>
            <person name="Ransome R.D."/>
            <person name="Dechmann D.K.N."/>
            <person name="Locatelli A.G."/>
            <person name="Puechmaille S.J."/>
            <person name="Fedrigo O."/>
            <person name="Jarvis E.D."/>
            <person name="Hiller M."/>
            <person name="Vernes S.C."/>
            <person name="Myers E.W."/>
            <person name="Teeling E.C."/>
        </authorList>
    </citation>
    <scope>NUCLEOTIDE SEQUENCE [LARGE SCALE GENOMIC DNA]</scope>
    <source>
        <strain evidence="2">MMyoMyo1</strain>
        <tissue evidence="2">Flight muscle</tissue>
    </source>
</reference>
<keyword evidence="3" id="KW-1185">Reference proteome</keyword>
<sequence length="219" mass="23083">MACGLCSRPSHPPGKLGPGRTDPLPRSRGLGGGESGPDLVVRLALGSAPSCPTRTCDRPSVGSPELLGLTLNLLTRSPVPLPLARSDHPDGPDGCAPLGSEHSWRGGRALAVRLASAEMTRTLQDSLSLCLQMCLSRDTDRSPGETAVPITMPPIVCRQTNRLQRNVRRKQKLSSPAGCPPARRSPLLAQPCLQAALMHQTQSPAGVQTSAFPCESCFT</sequence>
<dbReference type="Proteomes" id="UP000527355">
    <property type="component" value="Unassembled WGS sequence"/>
</dbReference>
<proteinExistence type="predicted"/>
<organism evidence="2 3">
    <name type="scientific">Myotis myotis</name>
    <name type="common">Greater mouse-eared bat</name>
    <name type="synonym">Vespertilio myotis</name>
    <dbReference type="NCBI Taxonomy" id="51298"/>
    <lineage>
        <taxon>Eukaryota</taxon>
        <taxon>Metazoa</taxon>
        <taxon>Chordata</taxon>
        <taxon>Craniata</taxon>
        <taxon>Vertebrata</taxon>
        <taxon>Euteleostomi</taxon>
        <taxon>Mammalia</taxon>
        <taxon>Eutheria</taxon>
        <taxon>Laurasiatheria</taxon>
        <taxon>Chiroptera</taxon>
        <taxon>Yangochiroptera</taxon>
        <taxon>Vespertilionidae</taxon>
        <taxon>Myotis</taxon>
    </lineage>
</organism>
<protein>
    <submittedName>
        <fullName evidence="2">Uncharacterized protein</fullName>
    </submittedName>
</protein>